<protein>
    <submittedName>
        <fullName evidence="1">Zinc finger protein 106</fullName>
    </submittedName>
</protein>
<evidence type="ECO:0000313" key="1">
    <source>
        <dbReference type="EMBL" id="GIX87265.1"/>
    </source>
</evidence>
<comment type="caution">
    <text evidence="1">The sequence shown here is derived from an EMBL/GenBank/DDBJ whole genome shotgun (WGS) entry which is preliminary data.</text>
</comment>
<reference evidence="1 2" key="1">
    <citation type="submission" date="2021-06" db="EMBL/GenBank/DDBJ databases">
        <title>Caerostris extrusa draft genome.</title>
        <authorList>
            <person name="Kono N."/>
            <person name="Arakawa K."/>
        </authorList>
    </citation>
    <scope>NUCLEOTIDE SEQUENCE [LARGE SCALE GENOMIC DNA]</scope>
</reference>
<gene>
    <name evidence="1" type="primary">Znf106</name>
    <name evidence="1" type="ORF">CEXT_404011</name>
</gene>
<evidence type="ECO:0000313" key="2">
    <source>
        <dbReference type="Proteomes" id="UP001054945"/>
    </source>
</evidence>
<sequence>MQVFTGNRNGEISVFKFHPDSSLPCLYGKCEMIFSRLEDLKYHLLHGKDHYLAGTGKCPWRKCGFIIKKNMDRESIKDHIASHVISMKSTI</sequence>
<dbReference type="EMBL" id="BPLR01021220">
    <property type="protein sequence ID" value="GIX87265.1"/>
    <property type="molecule type" value="Genomic_DNA"/>
</dbReference>
<organism evidence="1 2">
    <name type="scientific">Caerostris extrusa</name>
    <name type="common">Bark spider</name>
    <name type="synonym">Caerostris bankana</name>
    <dbReference type="NCBI Taxonomy" id="172846"/>
    <lineage>
        <taxon>Eukaryota</taxon>
        <taxon>Metazoa</taxon>
        <taxon>Ecdysozoa</taxon>
        <taxon>Arthropoda</taxon>
        <taxon>Chelicerata</taxon>
        <taxon>Arachnida</taxon>
        <taxon>Araneae</taxon>
        <taxon>Araneomorphae</taxon>
        <taxon>Entelegynae</taxon>
        <taxon>Araneoidea</taxon>
        <taxon>Araneidae</taxon>
        <taxon>Caerostris</taxon>
    </lineage>
</organism>
<dbReference type="Proteomes" id="UP001054945">
    <property type="component" value="Unassembled WGS sequence"/>
</dbReference>
<name>A0AAV4NQN9_CAEEX</name>
<accession>A0AAV4NQN9</accession>
<keyword evidence="2" id="KW-1185">Reference proteome</keyword>
<proteinExistence type="predicted"/>
<dbReference type="AlphaFoldDB" id="A0AAV4NQN9"/>